<dbReference type="GO" id="GO:0016625">
    <property type="term" value="F:oxidoreductase activity, acting on the aldehyde or oxo group of donors, iron-sulfur protein as acceptor"/>
    <property type="evidence" value="ECO:0007669"/>
    <property type="project" value="UniProtKB-ARBA"/>
</dbReference>
<gene>
    <name evidence="4" type="ORF">LCGC14_2017700</name>
</gene>
<keyword evidence="2" id="KW-0560">Oxidoreductase</keyword>
<dbReference type="AlphaFoldDB" id="A0A0F9EYM9"/>
<comment type="cofactor">
    <cofactor evidence="1">
        <name>[4Fe-4S] cluster</name>
        <dbReference type="ChEBI" id="CHEBI:49883"/>
    </cofactor>
</comment>
<evidence type="ECO:0000256" key="1">
    <source>
        <dbReference type="ARBA" id="ARBA00001966"/>
    </source>
</evidence>
<dbReference type="CDD" id="cd03375">
    <property type="entry name" value="TPP_OGFOR"/>
    <property type="match status" value="1"/>
</dbReference>
<organism evidence="4">
    <name type="scientific">marine sediment metagenome</name>
    <dbReference type="NCBI Taxonomy" id="412755"/>
    <lineage>
        <taxon>unclassified sequences</taxon>
        <taxon>metagenomes</taxon>
        <taxon>ecological metagenomes</taxon>
    </lineage>
</organism>
<dbReference type="InterPro" id="IPR029061">
    <property type="entry name" value="THDP-binding"/>
</dbReference>
<dbReference type="InterPro" id="IPR051457">
    <property type="entry name" value="2-oxoacid:Fd_oxidoreductase"/>
</dbReference>
<name>A0A0F9EYM9_9ZZZZ</name>
<dbReference type="Pfam" id="PF02775">
    <property type="entry name" value="TPP_enzyme_C"/>
    <property type="match status" value="1"/>
</dbReference>
<dbReference type="GO" id="GO:0030976">
    <property type="term" value="F:thiamine pyrophosphate binding"/>
    <property type="evidence" value="ECO:0007669"/>
    <property type="project" value="InterPro"/>
</dbReference>
<feature type="domain" description="Thiamine pyrophosphate enzyme TPP-binding" evidence="3">
    <location>
        <begin position="49"/>
        <end position="196"/>
    </location>
</feature>
<dbReference type="SUPFAM" id="SSF52518">
    <property type="entry name" value="Thiamin diphosphate-binding fold (THDP-binding)"/>
    <property type="match status" value="1"/>
</dbReference>
<evidence type="ECO:0000313" key="4">
    <source>
        <dbReference type="EMBL" id="KKL79154.1"/>
    </source>
</evidence>
<dbReference type="PANTHER" id="PTHR48084">
    <property type="entry name" value="2-OXOGLUTARATE OXIDOREDUCTASE SUBUNIT KORB-RELATED"/>
    <property type="match status" value="1"/>
</dbReference>
<reference evidence="4" key="1">
    <citation type="journal article" date="2015" name="Nature">
        <title>Complex archaea that bridge the gap between prokaryotes and eukaryotes.</title>
        <authorList>
            <person name="Spang A."/>
            <person name="Saw J.H."/>
            <person name="Jorgensen S.L."/>
            <person name="Zaremba-Niedzwiedzka K."/>
            <person name="Martijn J."/>
            <person name="Lind A.E."/>
            <person name="van Eijk R."/>
            <person name="Schleper C."/>
            <person name="Guy L."/>
            <person name="Ettema T.J."/>
        </authorList>
    </citation>
    <scope>NUCLEOTIDE SEQUENCE</scope>
</reference>
<evidence type="ECO:0000259" key="3">
    <source>
        <dbReference type="Pfam" id="PF02775"/>
    </source>
</evidence>
<dbReference type="InterPro" id="IPR011896">
    <property type="entry name" value="OFOB"/>
</dbReference>
<dbReference type="EMBL" id="LAZR01023250">
    <property type="protein sequence ID" value="KKL79154.1"/>
    <property type="molecule type" value="Genomic_DNA"/>
</dbReference>
<feature type="non-terminal residue" evidence="4">
    <location>
        <position position="245"/>
    </location>
</feature>
<dbReference type="Gene3D" id="3.40.50.970">
    <property type="match status" value="1"/>
</dbReference>
<dbReference type="InterPro" id="IPR011766">
    <property type="entry name" value="TPP_enzyme_TPP-bd"/>
</dbReference>
<accession>A0A0F9EYM9</accession>
<protein>
    <recommendedName>
        <fullName evidence="3">Thiamine pyrophosphate enzyme TPP-binding domain-containing protein</fullName>
    </recommendedName>
</protein>
<proteinExistence type="predicted"/>
<sequence>MALKLSDYKTDFHNDWCPGCGDFGIVNAIQMALAEMNIQRDKAAIFSGIGCSGKTSHFINVYGIHTLHGRVLPFAQGAKIANPDNTIIAVGGDGDGLGIGAGHFVAAGRRDVDLTYIIFDNGVYGLTKGQASPTLKLGEQTKSLPKPNTNYDVNPIGLAVASGFTFVARGYSYDVRHLKDLIKAAVQHKGLAFLDVLQPCPTYNDINTRDWYAGEDLEKEALERHSRIYKLEEKRYDPVVHYNEE</sequence>
<dbReference type="NCBIfam" id="TIGR02177">
    <property type="entry name" value="PorB_KorB"/>
    <property type="match status" value="1"/>
</dbReference>
<dbReference type="GO" id="GO:0045333">
    <property type="term" value="P:cellular respiration"/>
    <property type="evidence" value="ECO:0007669"/>
    <property type="project" value="UniProtKB-ARBA"/>
</dbReference>
<comment type="caution">
    <text evidence="4">The sequence shown here is derived from an EMBL/GenBank/DDBJ whole genome shotgun (WGS) entry which is preliminary data.</text>
</comment>
<dbReference type="PANTHER" id="PTHR48084:SF2">
    <property type="entry name" value="PYRUVATE FERREDOXIN_FLAVODOXIN OXIDOREDUCTASE, BETA SUBUNIT"/>
    <property type="match status" value="1"/>
</dbReference>
<evidence type="ECO:0000256" key="2">
    <source>
        <dbReference type="ARBA" id="ARBA00023002"/>
    </source>
</evidence>